<evidence type="ECO:0000256" key="1">
    <source>
        <dbReference type="SAM" id="MobiDB-lite"/>
    </source>
</evidence>
<protein>
    <submittedName>
        <fullName evidence="2">Uncharacterized protein</fullName>
    </submittedName>
</protein>
<dbReference type="Proteomes" id="UP000053477">
    <property type="component" value="Unassembled WGS sequence"/>
</dbReference>
<keyword evidence="3" id="KW-1185">Reference proteome</keyword>
<evidence type="ECO:0000313" key="3">
    <source>
        <dbReference type="Proteomes" id="UP000053477"/>
    </source>
</evidence>
<accession>A0A0H2RXN8</accession>
<dbReference type="InParanoid" id="A0A0H2RXN8"/>
<dbReference type="EMBL" id="KQ085915">
    <property type="protein sequence ID" value="KLO16519.1"/>
    <property type="molecule type" value="Genomic_DNA"/>
</dbReference>
<evidence type="ECO:0000313" key="2">
    <source>
        <dbReference type="EMBL" id="KLO16519.1"/>
    </source>
</evidence>
<feature type="region of interest" description="Disordered" evidence="1">
    <location>
        <begin position="91"/>
        <end position="120"/>
    </location>
</feature>
<proteinExistence type="predicted"/>
<feature type="compositionally biased region" description="Basic and acidic residues" evidence="1">
    <location>
        <begin position="91"/>
        <end position="104"/>
    </location>
</feature>
<sequence length="198" mass="22205">MHGKGRQDARCRQSCKHRLRHAPLPLQMSIFVTNYSSNENVSLAHSAAILVLQLFEDVPLLSGSKFVGRRSLARRERRLISGSHRFEIASTRREQAHELEDHASIRHSGKRSPSLRERSRTYVNVPDDAVASEARRLHFDSRNTSSFRRDSIMYEVSVFQYRAKASASDAYPESKLGCCSPITTGVAPESTFGAACIS</sequence>
<name>A0A0H2RXN8_9AGAM</name>
<dbReference type="AlphaFoldDB" id="A0A0H2RXN8"/>
<gene>
    <name evidence="2" type="ORF">SCHPADRAFT_901477</name>
</gene>
<organism evidence="2 3">
    <name type="scientific">Schizopora paradoxa</name>
    <dbReference type="NCBI Taxonomy" id="27342"/>
    <lineage>
        <taxon>Eukaryota</taxon>
        <taxon>Fungi</taxon>
        <taxon>Dikarya</taxon>
        <taxon>Basidiomycota</taxon>
        <taxon>Agaricomycotina</taxon>
        <taxon>Agaricomycetes</taxon>
        <taxon>Hymenochaetales</taxon>
        <taxon>Schizoporaceae</taxon>
        <taxon>Schizopora</taxon>
    </lineage>
</organism>
<reference evidence="2 3" key="1">
    <citation type="submission" date="2015-04" db="EMBL/GenBank/DDBJ databases">
        <title>Complete genome sequence of Schizopora paradoxa KUC8140, a cosmopolitan wood degrader in East Asia.</title>
        <authorList>
            <consortium name="DOE Joint Genome Institute"/>
            <person name="Min B."/>
            <person name="Park H."/>
            <person name="Jang Y."/>
            <person name="Kim J.-J."/>
            <person name="Kim K.H."/>
            <person name="Pangilinan J."/>
            <person name="Lipzen A."/>
            <person name="Riley R."/>
            <person name="Grigoriev I.V."/>
            <person name="Spatafora J.W."/>
            <person name="Choi I.-G."/>
        </authorList>
    </citation>
    <scope>NUCLEOTIDE SEQUENCE [LARGE SCALE GENOMIC DNA]</scope>
    <source>
        <strain evidence="2 3">KUC8140</strain>
    </source>
</reference>